<keyword evidence="3" id="KW-1185">Reference proteome</keyword>
<sequence length="88" mass="9709">MENGKIRGDSRESWRIVPENSDGVYKHDGGPRESKKLCAAPNKKVSLAMYKNQMGLAAGTTEINFDVEHDSGRTCVDSSFTFTKARKG</sequence>
<evidence type="ECO:0000313" key="2">
    <source>
        <dbReference type="EMBL" id="KAJ8950876.1"/>
    </source>
</evidence>
<feature type="region of interest" description="Disordered" evidence="1">
    <location>
        <begin position="1"/>
        <end position="36"/>
    </location>
</feature>
<name>A0AAV8YK24_9CUCU</name>
<proteinExistence type="predicted"/>
<dbReference type="Proteomes" id="UP001162162">
    <property type="component" value="Unassembled WGS sequence"/>
</dbReference>
<protein>
    <submittedName>
        <fullName evidence="2">Uncharacterized protein</fullName>
    </submittedName>
</protein>
<dbReference type="AlphaFoldDB" id="A0AAV8YK24"/>
<accession>A0AAV8YK24</accession>
<evidence type="ECO:0000313" key="3">
    <source>
        <dbReference type="Proteomes" id="UP001162162"/>
    </source>
</evidence>
<feature type="compositionally biased region" description="Basic and acidic residues" evidence="1">
    <location>
        <begin position="24"/>
        <end position="36"/>
    </location>
</feature>
<comment type="caution">
    <text evidence="2">The sequence shown here is derived from an EMBL/GenBank/DDBJ whole genome shotgun (WGS) entry which is preliminary data.</text>
</comment>
<evidence type="ECO:0000256" key="1">
    <source>
        <dbReference type="SAM" id="MobiDB-lite"/>
    </source>
</evidence>
<reference evidence="2" key="1">
    <citation type="journal article" date="2023" name="Insect Mol. Biol.">
        <title>Genome sequencing provides insights into the evolution of gene families encoding plant cell wall-degrading enzymes in longhorned beetles.</title>
        <authorList>
            <person name="Shin N.R."/>
            <person name="Okamura Y."/>
            <person name="Kirsch R."/>
            <person name="Pauchet Y."/>
        </authorList>
    </citation>
    <scope>NUCLEOTIDE SEQUENCE</scope>
    <source>
        <strain evidence="2">AMC_N1</strain>
    </source>
</reference>
<gene>
    <name evidence="2" type="ORF">NQ318_011174</name>
</gene>
<dbReference type="EMBL" id="JAPWTK010000093">
    <property type="protein sequence ID" value="KAJ8950876.1"/>
    <property type="molecule type" value="Genomic_DNA"/>
</dbReference>
<feature type="compositionally biased region" description="Basic and acidic residues" evidence="1">
    <location>
        <begin position="1"/>
        <end position="14"/>
    </location>
</feature>
<organism evidence="2 3">
    <name type="scientific">Aromia moschata</name>
    <dbReference type="NCBI Taxonomy" id="1265417"/>
    <lineage>
        <taxon>Eukaryota</taxon>
        <taxon>Metazoa</taxon>
        <taxon>Ecdysozoa</taxon>
        <taxon>Arthropoda</taxon>
        <taxon>Hexapoda</taxon>
        <taxon>Insecta</taxon>
        <taxon>Pterygota</taxon>
        <taxon>Neoptera</taxon>
        <taxon>Endopterygota</taxon>
        <taxon>Coleoptera</taxon>
        <taxon>Polyphaga</taxon>
        <taxon>Cucujiformia</taxon>
        <taxon>Chrysomeloidea</taxon>
        <taxon>Cerambycidae</taxon>
        <taxon>Cerambycinae</taxon>
        <taxon>Callichromatini</taxon>
        <taxon>Aromia</taxon>
    </lineage>
</organism>